<sequence>MTNTIGIIGLTPLSIAFATKLYQAGLRIIAFDNDKAIREAFTIGNTRVAAYVDEFFDAIDTKRVVWSFLNDGKELDLFLENYISYFAVSDILIDCSHSTPHELGARLRYAQGYQIDLMDAVLVHSDPTLKLWIGGNRFAYNYCIPILKKAFDEPNYHYTGLCGDARRQFSQES</sequence>
<dbReference type="EMBL" id="QMFY01000003">
    <property type="protein sequence ID" value="RAW01632.1"/>
    <property type="molecule type" value="Genomic_DNA"/>
</dbReference>
<evidence type="ECO:0000259" key="1">
    <source>
        <dbReference type="Pfam" id="PF03446"/>
    </source>
</evidence>
<protein>
    <recommendedName>
        <fullName evidence="1">6-phosphogluconate dehydrogenase NADP-binding domain-containing protein</fullName>
    </recommendedName>
</protein>
<dbReference type="AlphaFoldDB" id="A0A364Y3Y1"/>
<dbReference type="GO" id="GO:0050661">
    <property type="term" value="F:NADP binding"/>
    <property type="evidence" value="ECO:0007669"/>
    <property type="project" value="InterPro"/>
</dbReference>
<reference evidence="2 3" key="1">
    <citation type="submission" date="2018-06" db="EMBL/GenBank/DDBJ databases">
        <title>Chryseolinea flavus sp. nov., a member of the phylum Bacteroidetes isolated from soil.</title>
        <authorList>
            <person name="Li Y."/>
            <person name="Wang J."/>
        </authorList>
    </citation>
    <scope>NUCLEOTIDE SEQUENCE [LARGE SCALE GENOMIC DNA]</scope>
    <source>
        <strain evidence="2 3">SDU1-6</strain>
    </source>
</reference>
<comment type="caution">
    <text evidence="2">The sequence shown here is derived from an EMBL/GenBank/DDBJ whole genome shotgun (WGS) entry which is preliminary data.</text>
</comment>
<dbReference type="RefSeq" id="WP_112746372.1">
    <property type="nucleotide sequence ID" value="NZ_QMFY01000003.1"/>
</dbReference>
<evidence type="ECO:0000313" key="2">
    <source>
        <dbReference type="EMBL" id="RAW01632.1"/>
    </source>
</evidence>
<organism evidence="2 3">
    <name type="scientific">Pseudochryseolinea flava</name>
    <dbReference type="NCBI Taxonomy" id="2059302"/>
    <lineage>
        <taxon>Bacteria</taxon>
        <taxon>Pseudomonadati</taxon>
        <taxon>Bacteroidota</taxon>
        <taxon>Cytophagia</taxon>
        <taxon>Cytophagales</taxon>
        <taxon>Fulvivirgaceae</taxon>
        <taxon>Pseudochryseolinea</taxon>
    </lineage>
</organism>
<dbReference type="SUPFAM" id="SSF51735">
    <property type="entry name" value="NAD(P)-binding Rossmann-fold domains"/>
    <property type="match status" value="1"/>
</dbReference>
<feature type="domain" description="6-phosphogluconate dehydrogenase NADP-binding" evidence="1">
    <location>
        <begin position="4"/>
        <end position="149"/>
    </location>
</feature>
<accession>A0A364Y3Y1</accession>
<proteinExistence type="predicted"/>
<dbReference type="InterPro" id="IPR036291">
    <property type="entry name" value="NAD(P)-bd_dom_sf"/>
</dbReference>
<gene>
    <name evidence="2" type="ORF">DQQ10_08225</name>
</gene>
<dbReference type="InterPro" id="IPR006115">
    <property type="entry name" value="6PGDH_NADP-bd"/>
</dbReference>
<evidence type="ECO:0000313" key="3">
    <source>
        <dbReference type="Proteomes" id="UP000251889"/>
    </source>
</evidence>
<dbReference type="Gene3D" id="3.40.50.720">
    <property type="entry name" value="NAD(P)-binding Rossmann-like Domain"/>
    <property type="match status" value="1"/>
</dbReference>
<dbReference type="Proteomes" id="UP000251889">
    <property type="component" value="Unassembled WGS sequence"/>
</dbReference>
<keyword evidence="3" id="KW-1185">Reference proteome</keyword>
<name>A0A364Y3Y1_9BACT</name>
<dbReference type="Pfam" id="PF03446">
    <property type="entry name" value="NAD_binding_2"/>
    <property type="match status" value="1"/>
</dbReference>